<sequence length="81" mass="9283">ETFGTQVLNWWKLLNPTWRQACPSGEFLQSGEGDWGVLDVSGRNGLLSVLACMRWWHDLGAEDMNSNPQWIYISKDVSWVV</sequence>
<protein>
    <submittedName>
        <fullName evidence="1">Uncharacterized protein</fullName>
    </submittedName>
</protein>
<keyword evidence="2" id="KW-1185">Reference proteome</keyword>
<organism evidence="1 2">
    <name type="scientific">Gymnopus androsaceus JB14</name>
    <dbReference type="NCBI Taxonomy" id="1447944"/>
    <lineage>
        <taxon>Eukaryota</taxon>
        <taxon>Fungi</taxon>
        <taxon>Dikarya</taxon>
        <taxon>Basidiomycota</taxon>
        <taxon>Agaricomycotina</taxon>
        <taxon>Agaricomycetes</taxon>
        <taxon>Agaricomycetidae</taxon>
        <taxon>Agaricales</taxon>
        <taxon>Marasmiineae</taxon>
        <taxon>Omphalotaceae</taxon>
        <taxon>Gymnopus</taxon>
    </lineage>
</organism>
<proteinExistence type="predicted"/>
<reference evidence="1" key="1">
    <citation type="journal article" date="2019" name="Environ. Microbiol.">
        <title>Fungal ecological strategies reflected in gene transcription - a case study of two litter decomposers.</title>
        <authorList>
            <person name="Barbi F."/>
            <person name="Kohler A."/>
            <person name="Barry K."/>
            <person name="Baskaran P."/>
            <person name="Daum C."/>
            <person name="Fauchery L."/>
            <person name="Ihrmark K."/>
            <person name="Kuo A."/>
            <person name="LaButti K."/>
            <person name="Lipzen A."/>
            <person name="Morin E."/>
            <person name="Grigoriev I.V."/>
            <person name="Henrissat B."/>
            <person name="Lindahl B."/>
            <person name="Martin F."/>
        </authorList>
    </citation>
    <scope>NUCLEOTIDE SEQUENCE</scope>
    <source>
        <strain evidence="1">JB14</strain>
    </source>
</reference>
<evidence type="ECO:0000313" key="1">
    <source>
        <dbReference type="EMBL" id="KAE9389133.1"/>
    </source>
</evidence>
<dbReference type="AlphaFoldDB" id="A0A6A4GUN4"/>
<accession>A0A6A4GUN4</accession>
<dbReference type="OrthoDB" id="3010079at2759"/>
<name>A0A6A4GUN4_9AGAR</name>
<dbReference type="EMBL" id="ML769711">
    <property type="protein sequence ID" value="KAE9389133.1"/>
    <property type="molecule type" value="Genomic_DNA"/>
</dbReference>
<gene>
    <name evidence="1" type="ORF">BT96DRAFT_740331</name>
</gene>
<feature type="non-terminal residue" evidence="1">
    <location>
        <position position="1"/>
    </location>
</feature>
<evidence type="ECO:0000313" key="2">
    <source>
        <dbReference type="Proteomes" id="UP000799118"/>
    </source>
</evidence>
<dbReference type="Proteomes" id="UP000799118">
    <property type="component" value="Unassembled WGS sequence"/>
</dbReference>
<feature type="non-terminal residue" evidence="1">
    <location>
        <position position="81"/>
    </location>
</feature>